<comment type="caution">
    <text evidence="3">The sequence shown here is derived from an EMBL/GenBank/DDBJ whole genome shotgun (WGS) entry which is preliminary data.</text>
</comment>
<protein>
    <recommendedName>
        <fullName evidence="2">Zn(2)-C6 fungal-type domain-containing protein</fullName>
    </recommendedName>
</protein>
<dbReference type="GO" id="GO:0000981">
    <property type="term" value="F:DNA-binding transcription factor activity, RNA polymerase II-specific"/>
    <property type="evidence" value="ECO:0007669"/>
    <property type="project" value="InterPro"/>
</dbReference>
<dbReference type="InterPro" id="IPR021858">
    <property type="entry name" value="Fun_TF"/>
</dbReference>
<feature type="domain" description="Zn(2)-C6 fungal-type" evidence="2">
    <location>
        <begin position="10"/>
        <end position="37"/>
    </location>
</feature>
<proteinExistence type="predicted"/>
<keyword evidence="4" id="KW-1185">Reference proteome</keyword>
<reference evidence="3" key="1">
    <citation type="journal article" date="2020" name="Stud. Mycol.">
        <title>101 Dothideomycetes genomes: a test case for predicting lifestyles and emergence of pathogens.</title>
        <authorList>
            <person name="Haridas S."/>
            <person name="Albert R."/>
            <person name="Binder M."/>
            <person name="Bloem J."/>
            <person name="Labutti K."/>
            <person name="Salamov A."/>
            <person name="Andreopoulos B."/>
            <person name="Baker S."/>
            <person name="Barry K."/>
            <person name="Bills G."/>
            <person name="Bluhm B."/>
            <person name="Cannon C."/>
            <person name="Castanera R."/>
            <person name="Culley D."/>
            <person name="Daum C."/>
            <person name="Ezra D."/>
            <person name="Gonzalez J."/>
            <person name="Henrissat B."/>
            <person name="Kuo A."/>
            <person name="Liang C."/>
            <person name="Lipzen A."/>
            <person name="Lutzoni F."/>
            <person name="Magnuson J."/>
            <person name="Mondo S."/>
            <person name="Nolan M."/>
            <person name="Ohm R."/>
            <person name="Pangilinan J."/>
            <person name="Park H.-J."/>
            <person name="Ramirez L."/>
            <person name="Alfaro M."/>
            <person name="Sun H."/>
            <person name="Tritt A."/>
            <person name="Yoshinaga Y."/>
            <person name="Zwiers L.-H."/>
            <person name="Turgeon B."/>
            <person name="Goodwin S."/>
            <person name="Spatafora J."/>
            <person name="Crous P."/>
            <person name="Grigoriev I."/>
        </authorList>
    </citation>
    <scope>NUCLEOTIDE SEQUENCE</scope>
    <source>
        <strain evidence="3">CBS 125425</strain>
    </source>
</reference>
<dbReference type="InterPro" id="IPR036864">
    <property type="entry name" value="Zn2-C6_fun-type_DNA-bd_sf"/>
</dbReference>
<organism evidence="3 4">
    <name type="scientific">Polyplosphaeria fusca</name>
    <dbReference type="NCBI Taxonomy" id="682080"/>
    <lineage>
        <taxon>Eukaryota</taxon>
        <taxon>Fungi</taxon>
        <taxon>Dikarya</taxon>
        <taxon>Ascomycota</taxon>
        <taxon>Pezizomycotina</taxon>
        <taxon>Dothideomycetes</taxon>
        <taxon>Pleosporomycetidae</taxon>
        <taxon>Pleosporales</taxon>
        <taxon>Tetraplosphaeriaceae</taxon>
        <taxon>Polyplosphaeria</taxon>
    </lineage>
</organism>
<evidence type="ECO:0000313" key="3">
    <source>
        <dbReference type="EMBL" id="KAF2736061.1"/>
    </source>
</evidence>
<evidence type="ECO:0000256" key="1">
    <source>
        <dbReference type="ARBA" id="ARBA00023242"/>
    </source>
</evidence>
<name>A0A9P4R372_9PLEO</name>
<dbReference type="PANTHER" id="PTHR38791:SF1">
    <property type="entry name" value="TRANSCRIPTION FACTOR, PUTATIVE-RELATED"/>
    <property type="match status" value="1"/>
</dbReference>
<dbReference type="EMBL" id="ML996129">
    <property type="protein sequence ID" value="KAF2736061.1"/>
    <property type="molecule type" value="Genomic_DNA"/>
</dbReference>
<keyword evidence="1" id="KW-0539">Nucleus</keyword>
<dbReference type="Proteomes" id="UP000799444">
    <property type="component" value="Unassembled WGS sequence"/>
</dbReference>
<sequence>MVFRGKPSKSCARCRQRKLRCDLRYPCSPCTRAGYQCYGYRDTSSLRIADETKIMHEKAEAKRTRITSIGPIPKALSISLEIQARNLFFAYYVSDFSRTWDFLLPFFISSSAPEHLSLSIDAASLAFFHRQGQSPSALALSQHKYVTALRKAGEALRNPETAVSETMLDTSLVLDLYECISNASTNDANRVHVNGALTLVKLSGVNAYKKTSFLSALMRLVMNSIIISASKAKPIPPEVHTIREHAAGQANVNVNDPKWKLNGLSMDLTLSLASIQRKEMNDEDTIQICQRGDQDLETLDVEMPPHWQYDRVRLPRPSGNERCFESYFDIYPDRRITQTRNVIRFSRILLSEEILLRCEDKTDERSISSSIQAQHVIASMVNDILASVPQMTDCSSAAAYKLPQNHSTSSPHHQHNLSHYLDVYILIFPMYVAAWSVHCPAAAREWIIKELEYMAEHFAIKEAKMVKEILKTPDRRIGVWQIYRLLGSCAFAA</sequence>
<evidence type="ECO:0000313" key="4">
    <source>
        <dbReference type="Proteomes" id="UP000799444"/>
    </source>
</evidence>
<dbReference type="SMART" id="SM00066">
    <property type="entry name" value="GAL4"/>
    <property type="match status" value="1"/>
</dbReference>
<dbReference type="Gene3D" id="4.10.240.10">
    <property type="entry name" value="Zn(2)-C6 fungal-type DNA-binding domain"/>
    <property type="match status" value="1"/>
</dbReference>
<dbReference type="PROSITE" id="PS00463">
    <property type="entry name" value="ZN2_CY6_FUNGAL_1"/>
    <property type="match status" value="1"/>
</dbReference>
<dbReference type="OrthoDB" id="5429770at2759"/>
<dbReference type="Pfam" id="PF11951">
    <property type="entry name" value="Fungal_trans_2"/>
    <property type="match status" value="1"/>
</dbReference>
<dbReference type="AlphaFoldDB" id="A0A9P4R372"/>
<dbReference type="PROSITE" id="PS50048">
    <property type="entry name" value="ZN2_CY6_FUNGAL_2"/>
    <property type="match status" value="1"/>
</dbReference>
<evidence type="ECO:0000259" key="2">
    <source>
        <dbReference type="PROSITE" id="PS50048"/>
    </source>
</evidence>
<dbReference type="PANTHER" id="PTHR38791">
    <property type="entry name" value="ZN(II)2CYS6 TRANSCRIPTION FACTOR (EUROFUNG)-RELATED-RELATED"/>
    <property type="match status" value="1"/>
</dbReference>
<dbReference type="GO" id="GO:0008270">
    <property type="term" value="F:zinc ion binding"/>
    <property type="evidence" value="ECO:0007669"/>
    <property type="project" value="InterPro"/>
</dbReference>
<dbReference type="CDD" id="cd00067">
    <property type="entry name" value="GAL4"/>
    <property type="match status" value="1"/>
</dbReference>
<dbReference type="Pfam" id="PF00172">
    <property type="entry name" value="Zn_clus"/>
    <property type="match status" value="1"/>
</dbReference>
<dbReference type="InterPro" id="IPR053175">
    <property type="entry name" value="DHMBA_Reg_Transcription_Factor"/>
</dbReference>
<accession>A0A9P4R372</accession>
<gene>
    <name evidence="3" type="ORF">EJ04DRAFT_490594</name>
</gene>
<dbReference type="InterPro" id="IPR001138">
    <property type="entry name" value="Zn2Cys6_DnaBD"/>
</dbReference>
<dbReference type="SUPFAM" id="SSF57701">
    <property type="entry name" value="Zn2/Cys6 DNA-binding domain"/>
    <property type="match status" value="1"/>
</dbReference>